<dbReference type="Gene3D" id="3.40.630.30">
    <property type="match status" value="1"/>
</dbReference>
<dbReference type="EMBL" id="FMYH01000001">
    <property type="protein sequence ID" value="SDB92363.1"/>
    <property type="molecule type" value="Genomic_DNA"/>
</dbReference>
<accession>A0A1G6HDY8</accession>
<dbReference type="GO" id="GO:0016747">
    <property type="term" value="F:acyltransferase activity, transferring groups other than amino-acyl groups"/>
    <property type="evidence" value="ECO:0007669"/>
    <property type="project" value="InterPro"/>
</dbReference>
<keyword evidence="3" id="KW-1185">Reference proteome</keyword>
<evidence type="ECO:0000259" key="1">
    <source>
        <dbReference type="Pfam" id="PF13302"/>
    </source>
</evidence>
<name>A0A1G6HDY8_9MICO</name>
<organism evidence="2 3">
    <name type="scientific">Sanguibacter gelidistatuariae</name>
    <dbReference type="NCBI Taxonomy" id="1814289"/>
    <lineage>
        <taxon>Bacteria</taxon>
        <taxon>Bacillati</taxon>
        <taxon>Actinomycetota</taxon>
        <taxon>Actinomycetes</taxon>
        <taxon>Micrococcales</taxon>
        <taxon>Sanguibacteraceae</taxon>
        <taxon>Sanguibacter</taxon>
    </lineage>
</organism>
<feature type="domain" description="N-acetyltransferase" evidence="1">
    <location>
        <begin position="15"/>
        <end position="149"/>
    </location>
</feature>
<reference evidence="2 3" key="1">
    <citation type="submission" date="2016-09" db="EMBL/GenBank/DDBJ databases">
        <authorList>
            <person name="Capua I."/>
            <person name="De Benedictis P."/>
            <person name="Joannis T."/>
            <person name="Lombin L.H."/>
            <person name="Cattoli G."/>
        </authorList>
    </citation>
    <scope>NUCLEOTIDE SEQUENCE [LARGE SCALE GENOMIC DNA]</scope>
    <source>
        <strain evidence="2 3">ISLP-3</strain>
    </source>
</reference>
<dbReference type="Proteomes" id="UP000199039">
    <property type="component" value="Unassembled WGS sequence"/>
</dbReference>
<proteinExistence type="predicted"/>
<dbReference type="InterPro" id="IPR000182">
    <property type="entry name" value="GNAT_dom"/>
</dbReference>
<evidence type="ECO:0000313" key="2">
    <source>
        <dbReference type="EMBL" id="SDB92363.1"/>
    </source>
</evidence>
<sequence>MAVEHNVALEGYGFRLEPLALAHVGALAAAVDEEMWSGMSTPTPHGEVGMMNYIEDTLALTDCLAFTVIDQVSGEVRGSTAFCGLSHEQGRTEIGRTFYDRQVWGRVINPACKFLLLEHAFTTWGLFRVALRADSRNARSIAAITRLGATYEGTLRGFRLAPDGSRADSLSFSILEPEWHGVRAGLLSRIDPLRQIVGAEDGRAAG</sequence>
<dbReference type="AlphaFoldDB" id="A0A1G6HDY8"/>
<gene>
    <name evidence="2" type="ORF">SAMN05216410_0950</name>
</gene>
<dbReference type="InterPro" id="IPR016181">
    <property type="entry name" value="Acyl_CoA_acyltransferase"/>
</dbReference>
<dbReference type="PANTHER" id="PTHR43610">
    <property type="entry name" value="BLL6696 PROTEIN"/>
    <property type="match status" value="1"/>
</dbReference>
<protein>
    <submittedName>
        <fullName evidence="2">Protein N-acetyltransferase, RimJ/RimL family</fullName>
    </submittedName>
</protein>
<dbReference type="PANTHER" id="PTHR43610:SF1">
    <property type="entry name" value="N-ACETYLTRANSFERASE DOMAIN-CONTAINING PROTEIN"/>
    <property type="match status" value="1"/>
</dbReference>
<dbReference type="Pfam" id="PF13302">
    <property type="entry name" value="Acetyltransf_3"/>
    <property type="match status" value="1"/>
</dbReference>
<dbReference type="STRING" id="1814289.SAMN05216410_0950"/>
<dbReference type="SUPFAM" id="SSF55729">
    <property type="entry name" value="Acyl-CoA N-acyltransferases (Nat)"/>
    <property type="match status" value="1"/>
</dbReference>
<keyword evidence="2" id="KW-0808">Transferase</keyword>
<evidence type="ECO:0000313" key="3">
    <source>
        <dbReference type="Proteomes" id="UP000199039"/>
    </source>
</evidence>